<feature type="region of interest" description="Disordered" evidence="1">
    <location>
        <begin position="546"/>
        <end position="572"/>
    </location>
</feature>
<dbReference type="GO" id="GO:0005634">
    <property type="term" value="C:nucleus"/>
    <property type="evidence" value="ECO:0007669"/>
    <property type="project" value="TreeGrafter"/>
</dbReference>
<dbReference type="GO" id="GO:0004519">
    <property type="term" value="F:endonuclease activity"/>
    <property type="evidence" value="ECO:0007669"/>
    <property type="project" value="TreeGrafter"/>
</dbReference>
<dbReference type="InterPro" id="IPR052772">
    <property type="entry name" value="Endo/PolyKinase_Domain-Protein"/>
</dbReference>
<dbReference type="InterPro" id="IPR002625">
    <property type="entry name" value="Smr_dom"/>
</dbReference>
<dbReference type="InterPro" id="IPR036063">
    <property type="entry name" value="Smr_dom_sf"/>
</dbReference>
<evidence type="ECO:0000256" key="1">
    <source>
        <dbReference type="SAM" id="MobiDB-lite"/>
    </source>
</evidence>
<gene>
    <name evidence="2" type="ORF">L203_100267</name>
</gene>
<dbReference type="VEuPathDB" id="FungiDB:L203_00074"/>
<accession>A0A1E3J191</accession>
<dbReference type="InterPro" id="IPR003892">
    <property type="entry name" value="CUE"/>
</dbReference>
<evidence type="ECO:0000313" key="3">
    <source>
        <dbReference type="Proteomes" id="UP000094043"/>
    </source>
</evidence>
<name>A0A1E3J191_9TREE</name>
<dbReference type="PANTHER" id="PTHR46535:SF1">
    <property type="entry name" value="NEDD4-BINDING PROTEIN 2"/>
    <property type="match status" value="1"/>
</dbReference>
<reference evidence="2" key="3">
    <citation type="submission" date="2024-01" db="EMBL/GenBank/DDBJ databases">
        <authorList>
            <person name="Coelho M.A."/>
            <person name="David-Palma M."/>
            <person name="Shea T."/>
            <person name="Sun S."/>
            <person name="Cuomo C.A."/>
            <person name="Heitman J."/>
        </authorList>
    </citation>
    <scope>NUCLEOTIDE SEQUENCE</scope>
    <source>
        <strain evidence="2">CBS 7841</strain>
    </source>
</reference>
<dbReference type="Proteomes" id="UP000094043">
    <property type="component" value="Chromosome 1"/>
</dbReference>
<feature type="compositionally biased region" description="Low complexity" evidence="1">
    <location>
        <begin position="96"/>
        <end position="111"/>
    </location>
</feature>
<evidence type="ECO:0000313" key="2">
    <source>
        <dbReference type="EMBL" id="WVN85125.1"/>
    </source>
</evidence>
<reference evidence="2" key="2">
    <citation type="journal article" date="2022" name="Elife">
        <title>Obligate sexual reproduction of a homothallic fungus closely related to the Cryptococcus pathogenic species complex.</title>
        <authorList>
            <person name="Passer A.R."/>
            <person name="Clancey S.A."/>
            <person name="Shea T."/>
            <person name="David-Palma M."/>
            <person name="Averette A.F."/>
            <person name="Boekhout T."/>
            <person name="Porcel B.M."/>
            <person name="Nowrousian M."/>
            <person name="Cuomo C.A."/>
            <person name="Sun S."/>
            <person name="Heitman J."/>
            <person name="Coelho M.A."/>
        </authorList>
    </citation>
    <scope>NUCLEOTIDE SEQUENCE</scope>
    <source>
        <strain evidence="2">CBS 7841</strain>
    </source>
</reference>
<dbReference type="AlphaFoldDB" id="A0A1E3J191"/>
<dbReference type="PROSITE" id="PS51140">
    <property type="entry name" value="CUE"/>
    <property type="match status" value="1"/>
</dbReference>
<dbReference type="OrthoDB" id="4080456at2759"/>
<feature type="compositionally biased region" description="Basic and acidic residues" evidence="1">
    <location>
        <begin position="130"/>
        <end position="140"/>
    </location>
</feature>
<reference evidence="2" key="1">
    <citation type="submission" date="2016-06" db="EMBL/GenBank/DDBJ databases">
        <authorList>
            <person name="Cuomo C."/>
            <person name="Litvintseva A."/>
            <person name="Heitman J."/>
            <person name="Chen Y."/>
            <person name="Sun S."/>
            <person name="Springer D."/>
            <person name="Dromer F."/>
            <person name="Young S."/>
            <person name="Zeng Q."/>
            <person name="Chapman S."/>
            <person name="Gujja S."/>
            <person name="Saif S."/>
            <person name="Birren B."/>
        </authorList>
    </citation>
    <scope>NUCLEOTIDE SEQUENCE</scope>
    <source>
        <strain evidence="2">CBS 7841</strain>
    </source>
</reference>
<dbReference type="Gene3D" id="3.30.1370.110">
    <property type="match status" value="1"/>
</dbReference>
<dbReference type="PANTHER" id="PTHR46535">
    <property type="entry name" value="NEDD4-BINDING PROTEIN 2"/>
    <property type="match status" value="1"/>
</dbReference>
<organism evidence="2 3">
    <name type="scientific">Cryptococcus depauperatus CBS 7841</name>
    <dbReference type="NCBI Taxonomy" id="1295531"/>
    <lineage>
        <taxon>Eukaryota</taxon>
        <taxon>Fungi</taxon>
        <taxon>Dikarya</taxon>
        <taxon>Basidiomycota</taxon>
        <taxon>Agaricomycotina</taxon>
        <taxon>Tremellomycetes</taxon>
        <taxon>Tremellales</taxon>
        <taxon>Cryptococcaceae</taxon>
        <taxon>Cryptococcus</taxon>
    </lineage>
</organism>
<dbReference type="KEGG" id="cdep:91084483"/>
<dbReference type="CDD" id="cd14279">
    <property type="entry name" value="CUE"/>
    <property type="match status" value="1"/>
</dbReference>
<feature type="region of interest" description="Disordered" evidence="1">
    <location>
        <begin position="94"/>
        <end position="145"/>
    </location>
</feature>
<sequence>MNEEVDPASLVLVLSAEYPLVDSSLIAAIVSDYPANALAQSLDVIRDNLGILEATTVPDIEESRRNPLDEVVSGHSGLEEINESLQGINIAPNEQSAATTSASSNTHASSSKSKRSNKSAAVSKLGSKSQSRDSTDRDTLSDVGSDMGFTDELEFLKTLFPASPHDTIRDALTSESSLQATIDHLLSLELIRDMEHRDDWPKSDAEEQIGNKIVNQDVVLERPKEELVKKPDNWAPPEIATIRSKRLKRNQGIEAIPLVDTLQRGAAYTSAYSDANFGQLYAVSTQDSVLHSPSTKPSILKEQQISVVSSLATYLSELVPSHSASYFTIFLSDLKYPSLYHAVKASLMSISASKRISTCPSNADGDDSQVLLEDLYGVFLKSPNNVWHTSKDERRKSQDLEVCIKIAGGDGVTAMSLMDLLENLSKPQNGSSPCESYESQMSPAVSAFDEADGGWSKPKLASSLPGPVIRPTKPIQTEEEQKPPRVIPGAKASNVANATDDFGTASSSPGMIIHRTNDSHLTNWKTVKKRVTKHAKSQHPLADNIPAYKRGITPHDKTPGSLYGDGNTTSNEQGRMRAKLSVEDYFRQVQIERVRKEAAIRAAGRSFAGSRAIKRAIAGHYAREAREAGERIRALEIKAAELVIASQLEVSPTRPGREQNRSRVIDLHHLTVHEAVAVAEGAADRWWKDEKVRRAEGWTANKGENGYLVIIVGAGRHSVGNRTIIGPAVTSRLDKAGWRIDKGETTRGYVVVHGRK</sequence>
<proteinExistence type="predicted"/>
<dbReference type="GeneID" id="91084483"/>
<dbReference type="GO" id="GO:0043130">
    <property type="term" value="F:ubiquitin binding"/>
    <property type="evidence" value="ECO:0007669"/>
    <property type="project" value="InterPro"/>
</dbReference>
<dbReference type="Pfam" id="PF02845">
    <property type="entry name" value="CUE"/>
    <property type="match status" value="1"/>
</dbReference>
<protein>
    <submittedName>
        <fullName evidence="2">Uncharacterized protein</fullName>
    </submittedName>
</protein>
<dbReference type="PROSITE" id="PS50828">
    <property type="entry name" value="SMR"/>
    <property type="match status" value="1"/>
</dbReference>
<dbReference type="EMBL" id="CP143784">
    <property type="protein sequence ID" value="WVN85125.1"/>
    <property type="molecule type" value="Genomic_DNA"/>
</dbReference>
<dbReference type="RefSeq" id="XP_066065826.1">
    <property type="nucleotide sequence ID" value="XM_066209729.1"/>
</dbReference>
<keyword evidence="3" id="KW-1185">Reference proteome</keyword>
<dbReference type="SUPFAM" id="SSF160443">
    <property type="entry name" value="SMR domain-like"/>
    <property type="match status" value="1"/>
</dbReference>